<evidence type="ECO:0000313" key="23">
    <source>
        <dbReference type="Proteomes" id="UP001186944"/>
    </source>
</evidence>
<evidence type="ECO:0000256" key="17">
    <source>
        <dbReference type="SAM" id="MobiDB-lite"/>
    </source>
</evidence>
<dbReference type="PANTHER" id="PTHR18966">
    <property type="entry name" value="IONOTROPIC GLUTAMATE RECEPTOR"/>
    <property type="match status" value="1"/>
</dbReference>
<gene>
    <name evidence="22" type="ORF">FSP39_016196</name>
</gene>
<evidence type="ECO:0000256" key="19">
    <source>
        <dbReference type="SAM" id="SignalP"/>
    </source>
</evidence>
<keyword evidence="23" id="KW-1185">Reference proteome</keyword>
<dbReference type="GO" id="GO:0038023">
    <property type="term" value="F:signaling receptor activity"/>
    <property type="evidence" value="ECO:0007669"/>
    <property type="project" value="InterPro"/>
</dbReference>
<evidence type="ECO:0000256" key="4">
    <source>
        <dbReference type="ARBA" id="ARBA00022989"/>
    </source>
</evidence>
<keyword evidence="3 18" id="KW-0812">Transmembrane</keyword>
<feature type="domain" description="Ionotropic glutamate receptor C-terminal" evidence="20">
    <location>
        <begin position="420"/>
        <end position="786"/>
    </location>
</feature>
<dbReference type="SMART" id="SM00079">
    <property type="entry name" value="PBPe"/>
    <property type="match status" value="1"/>
</dbReference>
<feature type="binding site" evidence="14">
    <location>
        <position position="507"/>
    </location>
    <ligand>
        <name>L-glutamate</name>
        <dbReference type="ChEBI" id="CHEBI:29985"/>
    </ligand>
</feature>
<organism evidence="22 23">
    <name type="scientific">Pinctada imbricata</name>
    <name type="common">Atlantic pearl-oyster</name>
    <name type="synonym">Pinctada martensii</name>
    <dbReference type="NCBI Taxonomy" id="66713"/>
    <lineage>
        <taxon>Eukaryota</taxon>
        <taxon>Metazoa</taxon>
        <taxon>Spiralia</taxon>
        <taxon>Lophotrochozoa</taxon>
        <taxon>Mollusca</taxon>
        <taxon>Bivalvia</taxon>
        <taxon>Autobranchia</taxon>
        <taxon>Pteriomorphia</taxon>
        <taxon>Pterioida</taxon>
        <taxon>Pterioidea</taxon>
        <taxon>Pteriidae</taxon>
        <taxon>Pinctada</taxon>
    </lineage>
</organism>
<accession>A0AA89C1M0</accession>
<evidence type="ECO:0000256" key="12">
    <source>
        <dbReference type="ARBA" id="ARBA00023303"/>
    </source>
</evidence>
<feature type="site" description="Interaction with the cone snail toxin Con-ikot-ikot" evidence="15">
    <location>
        <position position="679"/>
    </location>
</feature>
<comment type="caution">
    <text evidence="22">The sequence shown here is derived from an EMBL/GenBank/DDBJ whole genome shotgun (WGS) entry which is preliminary data.</text>
</comment>
<feature type="binding site" evidence="14">
    <location>
        <position position="502"/>
    </location>
    <ligand>
        <name>L-glutamate</name>
        <dbReference type="ChEBI" id="CHEBI:29985"/>
    </ligand>
</feature>
<feature type="transmembrane region" description="Helical" evidence="18">
    <location>
        <begin position="619"/>
        <end position="644"/>
    </location>
</feature>
<dbReference type="EMBL" id="VSWD01000004">
    <property type="protein sequence ID" value="KAK3105052.1"/>
    <property type="molecule type" value="Genomic_DNA"/>
</dbReference>
<dbReference type="GO" id="GO:0045211">
    <property type="term" value="C:postsynaptic membrane"/>
    <property type="evidence" value="ECO:0007669"/>
    <property type="project" value="UniProtKB-SubCell"/>
</dbReference>
<feature type="domain" description="Ionotropic glutamate receptor L-glutamate and glycine-binding" evidence="21">
    <location>
        <begin position="430"/>
        <end position="491"/>
    </location>
</feature>
<dbReference type="SUPFAM" id="SSF81324">
    <property type="entry name" value="Voltage-gated potassium channels"/>
    <property type="match status" value="1"/>
</dbReference>
<evidence type="ECO:0000256" key="9">
    <source>
        <dbReference type="ARBA" id="ARBA00023180"/>
    </source>
</evidence>
<dbReference type="FunFam" id="3.40.190.10:FF:000024">
    <property type="entry name" value="Glutamate receptor, ionotropic, delta 1"/>
    <property type="match status" value="1"/>
</dbReference>
<dbReference type="InterPro" id="IPR015683">
    <property type="entry name" value="Ionotropic_Glu_rcpt"/>
</dbReference>
<dbReference type="Gene3D" id="3.40.190.10">
    <property type="entry name" value="Periplasmic binding protein-like II"/>
    <property type="match status" value="2"/>
</dbReference>
<keyword evidence="1" id="KW-0813">Transport</keyword>
<dbReference type="InterPro" id="IPR001828">
    <property type="entry name" value="ANF_lig-bd_rcpt"/>
</dbReference>
<keyword evidence="5" id="KW-0770">Synapse</keyword>
<feature type="compositionally biased region" description="Polar residues" evidence="17">
    <location>
        <begin position="883"/>
        <end position="892"/>
    </location>
</feature>
<evidence type="ECO:0000256" key="11">
    <source>
        <dbReference type="ARBA" id="ARBA00023286"/>
    </source>
</evidence>
<feature type="chain" id="PRO_5041732485" evidence="19">
    <location>
        <begin position="20"/>
        <end position="927"/>
    </location>
</feature>
<evidence type="ECO:0000256" key="3">
    <source>
        <dbReference type="ARBA" id="ARBA00022692"/>
    </source>
</evidence>
<evidence type="ECO:0000256" key="14">
    <source>
        <dbReference type="PIRSR" id="PIRSR601508-1"/>
    </source>
</evidence>
<evidence type="ECO:0000313" key="22">
    <source>
        <dbReference type="EMBL" id="KAK3105052.1"/>
    </source>
</evidence>
<evidence type="ECO:0000256" key="1">
    <source>
        <dbReference type="ARBA" id="ARBA00022448"/>
    </source>
</evidence>
<feature type="transmembrane region" description="Helical" evidence="18">
    <location>
        <begin position="809"/>
        <end position="829"/>
    </location>
</feature>
<dbReference type="GO" id="GO:0015276">
    <property type="term" value="F:ligand-gated monoatomic ion channel activity"/>
    <property type="evidence" value="ECO:0007669"/>
    <property type="project" value="InterPro"/>
</dbReference>
<dbReference type="InterPro" id="IPR019594">
    <property type="entry name" value="Glu/Gly-bd"/>
</dbReference>
<comment type="subcellular location">
    <subcellularLocation>
        <location evidence="13">Postsynaptic cell membrane</location>
        <topology evidence="13">Multi-pass membrane protein</topology>
    </subcellularLocation>
</comment>
<evidence type="ECO:0000256" key="15">
    <source>
        <dbReference type="PIRSR" id="PIRSR601508-2"/>
    </source>
</evidence>
<keyword evidence="7 18" id="KW-0472">Membrane</keyword>
<dbReference type="PRINTS" id="PR00177">
    <property type="entry name" value="NMDARECEPTOR"/>
</dbReference>
<keyword evidence="8" id="KW-0675">Receptor</keyword>
<dbReference type="FunFam" id="3.40.190.10:FF:000061">
    <property type="entry name" value="Glutamate receptor, ionotropic kainate"/>
    <property type="match status" value="1"/>
</dbReference>
<evidence type="ECO:0000256" key="18">
    <source>
        <dbReference type="SAM" id="Phobius"/>
    </source>
</evidence>
<dbReference type="Gene3D" id="3.40.50.2300">
    <property type="match status" value="4"/>
</dbReference>
<feature type="binding site" evidence="14">
    <location>
        <position position="674"/>
    </location>
    <ligand>
        <name>L-glutamate</name>
        <dbReference type="ChEBI" id="CHEBI:29985"/>
    </ligand>
</feature>
<dbReference type="SUPFAM" id="SSF53822">
    <property type="entry name" value="Periplasmic binding protein-like I"/>
    <property type="match status" value="1"/>
</dbReference>
<feature type="region of interest" description="Disordered" evidence="17">
    <location>
        <begin position="868"/>
        <end position="899"/>
    </location>
</feature>
<proteinExistence type="predicted"/>
<evidence type="ECO:0000256" key="7">
    <source>
        <dbReference type="ARBA" id="ARBA00023136"/>
    </source>
</evidence>
<feature type="site" description="Crucial to convey clamshell closure to channel opening" evidence="15">
    <location>
        <position position="652"/>
    </location>
</feature>
<keyword evidence="10" id="KW-0628">Postsynaptic cell membrane</keyword>
<feature type="compositionally biased region" description="Basic and acidic residues" evidence="17">
    <location>
        <begin position="871"/>
        <end position="882"/>
    </location>
</feature>
<dbReference type="SUPFAM" id="SSF53850">
    <property type="entry name" value="Periplasmic binding protein-like II"/>
    <property type="match status" value="1"/>
</dbReference>
<name>A0AA89C1M0_PINIB</name>
<evidence type="ECO:0000256" key="10">
    <source>
        <dbReference type="ARBA" id="ARBA00023257"/>
    </source>
</evidence>
<feature type="disulfide bond" evidence="16">
    <location>
        <begin position="92"/>
        <end position="330"/>
    </location>
</feature>
<evidence type="ECO:0000256" key="16">
    <source>
        <dbReference type="PIRSR" id="PIRSR601508-3"/>
    </source>
</evidence>
<dbReference type="InterPro" id="IPR001320">
    <property type="entry name" value="Iontro_rcpt_C"/>
</dbReference>
<keyword evidence="19" id="KW-0732">Signal</keyword>
<protein>
    <submittedName>
        <fullName evidence="22">Uncharacterized protein</fullName>
    </submittedName>
</protein>
<feature type="binding site" evidence="14">
    <location>
        <position position="673"/>
    </location>
    <ligand>
        <name>L-glutamate</name>
        <dbReference type="ChEBI" id="CHEBI:29985"/>
    </ligand>
</feature>
<evidence type="ECO:0000256" key="2">
    <source>
        <dbReference type="ARBA" id="ARBA00022475"/>
    </source>
</evidence>
<keyword evidence="16" id="KW-1015">Disulfide bond</keyword>
<feature type="binding site" evidence="14">
    <location>
        <position position="723"/>
    </location>
    <ligand>
        <name>L-glutamate</name>
        <dbReference type="ChEBI" id="CHEBI:29985"/>
    </ligand>
</feature>
<keyword evidence="11" id="KW-1071">Ligand-gated ion channel</keyword>
<dbReference type="Pfam" id="PF10613">
    <property type="entry name" value="Lig_chan-Glu_bd"/>
    <property type="match status" value="1"/>
</dbReference>
<dbReference type="Pfam" id="PF01094">
    <property type="entry name" value="ANF_receptor"/>
    <property type="match status" value="1"/>
</dbReference>
<evidence type="ECO:0000259" key="20">
    <source>
        <dbReference type="SMART" id="SM00079"/>
    </source>
</evidence>
<dbReference type="Proteomes" id="UP001186944">
    <property type="component" value="Unassembled WGS sequence"/>
</dbReference>
<dbReference type="FunFam" id="1.10.287.70:FF:000010">
    <property type="entry name" value="Putative glutamate receptor ionotropic kainate 1"/>
    <property type="match status" value="1"/>
</dbReference>
<sequence length="927" mass="105626">MDVLSLYLVILTFLWGVIGVNPEETLSLVRVPGFFYKDDTDLLRAFQWTFTKLNVRTGYDICNVRIGGAECYVPSTSKIRFKDSFEVSKKVCQEVEAGSKVLFGPNIRSSSGIVNSIASSLSIPHIQFHWEPHDIATDTHGPRRIPMTINVYPHYLKLAEAHADLIRHWQWNKFTVIYQDNDSLIRLQKVLQLSSEKGMNVTIRKMDKNPNNHSKLLKEIGLRVETRIVVDCSINEIEHFLQTDLSLVNMEPFIDSGANITAFRIINPDSKLVTQNMADWRKQYIIDSQGTKTVSTKLAMLHDAVHLLDIATIHYIDKLGRLDYSTPLSCSKTDTWSQGTSFMNYLKTVVFYGMTGQVQFNNYGVRDNFTMEIITPIHHNGTIKIGEWHSLKLPNETGILITRSEEEIRNDTLEKLKHKTLRVVTKTDDPYVFNKERNPDGSIKYTGFAIDILDRVAESLNFSYEIYMDAPGYGNCASPSHCDGMVKELVNHSADLAVAGMTITYDREKYVDFTKPFLNLGITILIRKSDPEPPDLFSFLHPFNNDVWINMIAGFLFLSFLLFIIGRLTPFEWTHPGPCDPNTDNVQNQFSLLNSLWFCIGCLLQQGSDLSPGASSTRIVAICWWFFTMIMVSSYTANLAAFLTMKGLETSIKKIDDLPKQSDIKYGTLAKGSTNDFFRFSRDVSTTYQNVWNVMQGSPDVLVNNSKLGIQKVLNENYAFFAESTTIDYVVQRECKLTQVGGWLNSIGYGIALPEDSPYRDEISQEILRLREEQVIDKLYNYWWKEKDGGGNCIKEKDEDKGSLRFENVAGVFVVLLMGSVAGICFALLEFCWTSRKYAKKNQQSTCSEMKDRIQFIMPLIGSCNSKRRQRDNATMRQRDNATTRQCDNATMRQRDNATTRQCDNAIMRQRDNATKRGAWHKSATIG</sequence>
<dbReference type="AlphaFoldDB" id="A0AA89C1M0"/>
<dbReference type="InterPro" id="IPR001508">
    <property type="entry name" value="Iono_Glu_rcpt_met"/>
</dbReference>
<evidence type="ECO:0000256" key="8">
    <source>
        <dbReference type="ARBA" id="ARBA00023170"/>
    </source>
</evidence>
<keyword evidence="12" id="KW-0407">Ion channel</keyword>
<dbReference type="SMART" id="SM00918">
    <property type="entry name" value="Lig_chan-Glu_bd"/>
    <property type="match status" value="1"/>
</dbReference>
<dbReference type="Pfam" id="PF00060">
    <property type="entry name" value="Lig_chan"/>
    <property type="match status" value="1"/>
</dbReference>
<evidence type="ECO:0000259" key="21">
    <source>
        <dbReference type="SMART" id="SM00918"/>
    </source>
</evidence>
<keyword evidence="4 18" id="KW-1133">Transmembrane helix</keyword>
<evidence type="ECO:0000256" key="13">
    <source>
        <dbReference type="ARBA" id="ARBA00034104"/>
    </source>
</evidence>
<evidence type="ECO:0000256" key="6">
    <source>
        <dbReference type="ARBA" id="ARBA00023065"/>
    </source>
</evidence>
<keyword evidence="6" id="KW-0406">Ion transport</keyword>
<evidence type="ECO:0000256" key="5">
    <source>
        <dbReference type="ARBA" id="ARBA00023018"/>
    </source>
</evidence>
<reference evidence="22" key="1">
    <citation type="submission" date="2019-08" db="EMBL/GenBank/DDBJ databases">
        <title>The improved chromosome-level genome for the pearl oyster Pinctada fucata martensii using PacBio sequencing and Hi-C.</title>
        <authorList>
            <person name="Zheng Z."/>
        </authorList>
    </citation>
    <scope>NUCLEOTIDE SEQUENCE</scope>
    <source>
        <strain evidence="22">ZZ-2019</strain>
        <tissue evidence="22">Adductor muscle</tissue>
    </source>
</reference>
<feature type="disulfide bond" evidence="16">
    <location>
        <begin position="735"/>
        <end position="793"/>
    </location>
</feature>
<keyword evidence="2" id="KW-1003">Cell membrane</keyword>
<feature type="transmembrane region" description="Helical" evidence="18">
    <location>
        <begin position="547"/>
        <end position="569"/>
    </location>
</feature>
<dbReference type="InterPro" id="IPR028082">
    <property type="entry name" value="Peripla_BP_I"/>
</dbReference>
<feature type="signal peptide" evidence="19">
    <location>
        <begin position="1"/>
        <end position="19"/>
    </location>
</feature>
<dbReference type="Gene3D" id="1.10.287.70">
    <property type="match status" value="1"/>
</dbReference>
<keyword evidence="9" id="KW-0325">Glycoprotein</keyword>